<evidence type="ECO:0000256" key="4">
    <source>
        <dbReference type="PROSITE-ProRule" id="PRU00228"/>
    </source>
</evidence>
<accession>B9G4I8</accession>
<dbReference type="PROSITE" id="PS50135">
    <property type="entry name" value="ZF_ZZ_2"/>
    <property type="match status" value="1"/>
</dbReference>
<evidence type="ECO:0000256" key="5">
    <source>
        <dbReference type="SAM" id="MobiDB-lite"/>
    </source>
</evidence>
<dbReference type="InterPro" id="IPR013083">
    <property type="entry name" value="Znf_RING/FYVE/PHD"/>
</dbReference>
<dbReference type="Pfam" id="PF13445">
    <property type="entry name" value="zf-RING_UBOX"/>
    <property type="match status" value="1"/>
</dbReference>
<evidence type="ECO:0000256" key="3">
    <source>
        <dbReference type="ARBA" id="ARBA00022833"/>
    </source>
</evidence>
<reference evidence="8" key="1">
    <citation type="journal article" date="2005" name="PLoS Biol.">
        <title>The genomes of Oryza sativa: a history of duplications.</title>
        <authorList>
            <person name="Yu J."/>
            <person name="Wang J."/>
            <person name="Lin W."/>
            <person name="Li S."/>
            <person name="Li H."/>
            <person name="Zhou J."/>
            <person name="Ni P."/>
            <person name="Dong W."/>
            <person name="Hu S."/>
            <person name="Zeng C."/>
            <person name="Zhang J."/>
            <person name="Zhang Y."/>
            <person name="Li R."/>
            <person name="Xu Z."/>
            <person name="Li S."/>
            <person name="Li X."/>
            <person name="Zheng H."/>
            <person name="Cong L."/>
            <person name="Lin L."/>
            <person name="Yin J."/>
            <person name="Geng J."/>
            <person name="Li G."/>
            <person name="Shi J."/>
            <person name="Liu J."/>
            <person name="Lv H."/>
            <person name="Li J."/>
            <person name="Wang J."/>
            <person name="Deng Y."/>
            <person name="Ran L."/>
            <person name="Shi X."/>
            <person name="Wang X."/>
            <person name="Wu Q."/>
            <person name="Li C."/>
            <person name="Ren X."/>
            <person name="Wang J."/>
            <person name="Wang X."/>
            <person name="Li D."/>
            <person name="Liu D."/>
            <person name="Zhang X."/>
            <person name="Ji Z."/>
            <person name="Zhao W."/>
            <person name="Sun Y."/>
            <person name="Zhang Z."/>
            <person name="Bao J."/>
            <person name="Han Y."/>
            <person name="Dong L."/>
            <person name="Ji J."/>
            <person name="Chen P."/>
            <person name="Wu S."/>
            <person name="Liu J."/>
            <person name="Xiao Y."/>
            <person name="Bu D."/>
            <person name="Tan J."/>
            <person name="Yang L."/>
            <person name="Ye C."/>
            <person name="Zhang J."/>
            <person name="Xu J."/>
            <person name="Zhou Y."/>
            <person name="Yu Y."/>
            <person name="Zhang B."/>
            <person name="Zhuang S."/>
            <person name="Wei H."/>
            <person name="Liu B."/>
            <person name="Lei M."/>
            <person name="Yu H."/>
            <person name="Li Y."/>
            <person name="Xu H."/>
            <person name="Wei S."/>
            <person name="He X."/>
            <person name="Fang L."/>
            <person name="Zhang Z."/>
            <person name="Zhang Y."/>
            <person name="Huang X."/>
            <person name="Su Z."/>
            <person name="Tong W."/>
            <person name="Li J."/>
            <person name="Tong Z."/>
            <person name="Li S."/>
            <person name="Ye J."/>
            <person name="Wang L."/>
            <person name="Fang L."/>
            <person name="Lei T."/>
            <person name="Chen C."/>
            <person name="Chen H."/>
            <person name="Xu Z."/>
            <person name="Li H."/>
            <person name="Huang H."/>
            <person name="Zhang F."/>
            <person name="Xu H."/>
            <person name="Li N."/>
            <person name="Zhao C."/>
            <person name="Li S."/>
            <person name="Dong L."/>
            <person name="Huang Y."/>
            <person name="Li L."/>
            <person name="Xi Y."/>
            <person name="Qi Q."/>
            <person name="Li W."/>
            <person name="Zhang B."/>
            <person name="Hu W."/>
            <person name="Zhang Y."/>
            <person name="Tian X."/>
            <person name="Jiao Y."/>
            <person name="Liang X."/>
            <person name="Jin J."/>
            <person name="Gao L."/>
            <person name="Zheng W."/>
            <person name="Hao B."/>
            <person name="Liu S."/>
            <person name="Wang W."/>
            <person name="Yuan L."/>
            <person name="Cao M."/>
            <person name="McDermott J."/>
            <person name="Samudrala R."/>
            <person name="Wang J."/>
            <person name="Wong G.K."/>
            <person name="Yang H."/>
        </authorList>
    </citation>
    <scope>NUCLEOTIDE SEQUENCE [LARGE SCALE GENOMIC DNA]</scope>
</reference>
<evidence type="ECO:0000313" key="8">
    <source>
        <dbReference type="EMBL" id="EEE70036.1"/>
    </source>
</evidence>
<dbReference type="Gene3D" id="3.30.60.90">
    <property type="match status" value="1"/>
</dbReference>
<dbReference type="Proteomes" id="UP000007752">
    <property type="component" value="Chromosome 9"/>
</dbReference>
<dbReference type="SUPFAM" id="SSF56801">
    <property type="entry name" value="Acetyl-CoA synthetase-like"/>
    <property type="match status" value="1"/>
</dbReference>
<dbReference type="PANTHER" id="PTHR15898">
    <property type="entry name" value="BIFUNCTIONAL APOPTOSIS REGULATOR"/>
    <property type="match status" value="1"/>
</dbReference>
<dbReference type="Gene3D" id="3.30.40.10">
    <property type="entry name" value="Zinc/RING finger domain, C3HC4 (zinc finger)"/>
    <property type="match status" value="1"/>
</dbReference>
<evidence type="ECO:0000256" key="2">
    <source>
        <dbReference type="ARBA" id="ARBA00022771"/>
    </source>
</evidence>
<dbReference type="PROSITE" id="PS00518">
    <property type="entry name" value="ZF_RING_1"/>
    <property type="match status" value="1"/>
</dbReference>
<dbReference type="InterPro" id="IPR017907">
    <property type="entry name" value="Znf_RING_CS"/>
</dbReference>
<gene>
    <name evidence="8" type="ORF">OsJ_29989</name>
</gene>
<dbReference type="InterPro" id="IPR027370">
    <property type="entry name" value="Znf-RING_euk"/>
</dbReference>
<dbReference type="Pfam" id="PF00569">
    <property type="entry name" value="ZZ"/>
    <property type="match status" value="1"/>
</dbReference>
<organism evidence="8">
    <name type="scientific">Oryza sativa subsp. japonica</name>
    <name type="common">Rice</name>
    <dbReference type="NCBI Taxonomy" id="39947"/>
    <lineage>
        <taxon>Eukaryota</taxon>
        <taxon>Viridiplantae</taxon>
        <taxon>Streptophyta</taxon>
        <taxon>Embryophyta</taxon>
        <taxon>Tracheophyta</taxon>
        <taxon>Spermatophyta</taxon>
        <taxon>Magnoliopsida</taxon>
        <taxon>Liliopsida</taxon>
        <taxon>Poales</taxon>
        <taxon>Poaceae</taxon>
        <taxon>BOP clade</taxon>
        <taxon>Oryzoideae</taxon>
        <taxon>Oryzeae</taxon>
        <taxon>Oryzinae</taxon>
        <taxon>Oryza</taxon>
        <taxon>Oryza sativa</taxon>
    </lineage>
</organism>
<dbReference type="PANTHER" id="PTHR15898:SF13">
    <property type="entry name" value="BIFUNCTIONAL APOPTOSIS REGULATOR"/>
    <property type="match status" value="1"/>
</dbReference>
<feature type="domain" description="RING-type" evidence="6">
    <location>
        <begin position="382"/>
        <end position="419"/>
    </location>
</feature>
<proteinExistence type="predicted"/>
<feature type="domain" description="ZZ-type" evidence="7">
    <location>
        <begin position="474"/>
        <end position="537"/>
    </location>
</feature>
<feature type="region of interest" description="Disordered" evidence="5">
    <location>
        <begin position="447"/>
        <end position="466"/>
    </location>
</feature>
<reference evidence="8" key="2">
    <citation type="submission" date="2008-12" db="EMBL/GenBank/DDBJ databases">
        <title>Improved gene annotation of the rice (Oryza sativa) genomes.</title>
        <authorList>
            <person name="Wang J."/>
            <person name="Li R."/>
            <person name="Fan W."/>
            <person name="Huang Q."/>
            <person name="Zhang J."/>
            <person name="Zhou Y."/>
            <person name="Hu Y."/>
            <person name="Zi S."/>
            <person name="Li J."/>
            <person name="Ni P."/>
            <person name="Zheng H."/>
            <person name="Zhang Y."/>
            <person name="Zhao M."/>
            <person name="Hao Q."/>
            <person name="McDermott J."/>
            <person name="Samudrala R."/>
            <person name="Kristiansen K."/>
            <person name="Wong G.K.-S."/>
        </authorList>
    </citation>
    <scope>NUCLEOTIDE SEQUENCE</scope>
</reference>
<name>B9G4I8_ORYSJ</name>
<dbReference type="PROSITE" id="PS50089">
    <property type="entry name" value="ZF_RING_2"/>
    <property type="match status" value="1"/>
</dbReference>
<evidence type="ECO:0000259" key="6">
    <source>
        <dbReference type="PROSITE" id="PS50089"/>
    </source>
</evidence>
<dbReference type="AlphaFoldDB" id="B9G4I8"/>
<keyword evidence="1" id="KW-0479">Metal-binding</keyword>
<evidence type="ECO:0000259" key="7">
    <source>
        <dbReference type="PROSITE" id="PS50135"/>
    </source>
</evidence>
<dbReference type="Gene3D" id="2.30.38.10">
    <property type="entry name" value="Luciferase, Domain 3"/>
    <property type="match status" value="1"/>
</dbReference>
<keyword evidence="2 4" id="KW-0863">Zinc-finger</keyword>
<dbReference type="SMART" id="SM00291">
    <property type="entry name" value="ZnF_ZZ"/>
    <property type="match status" value="1"/>
</dbReference>
<dbReference type="SUPFAM" id="SSF57850">
    <property type="entry name" value="RING/U-box"/>
    <property type="match status" value="2"/>
</dbReference>
<protein>
    <submittedName>
        <fullName evidence="8">Uncharacterized protein</fullName>
    </submittedName>
</protein>
<dbReference type="GO" id="GO:0008270">
    <property type="term" value="F:zinc ion binding"/>
    <property type="evidence" value="ECO:0007669"/>
    <property type="project" value="UniProtKB-KW"/>
</dbReference>
<dbReference type="SMART" id="SM00184">
    <property type="entry name" value="RING"/>
    <property type="match status" value="1"/>
</dbReference>
<dbReference type="InterPro" id="IPR043145">
    <property type="entry name" value="Znf_ZZ_sf"/>
</dbReference>
<dbReference type="InterPro" id="IPR000433">
    <property type="entry name" value="Znf_ZZ"/>
</dbReference>
<dbReference type="EMBL" id="CM000146">
    <property type="protein sequence ID" value="EEE70036.1"/>
    <property type="molecule type" value="Genomic_DNA"/>
</dbReference>
<keyword evidence="3" id="KW-0862">Zinc</keyword>
<dbReference type="InterPro" id="IPR001841">
    <property type="entry name" value="Znf_RING"/>
</dbReference>
<sequence>MEWGDTAGWLAEEDNAIEPSLSGGGGRVQGTRIALGQAASGAVCLGAGKDRVPEAYVVVVHGRRRGRRLRVRAMLKLNNGRTAVSPLRGSGAVGAEAYLEGIDSSRWATAVAAAASMGTSPSSILASLESCVLEDAILWCFDFYSIDRKFCNGTNLNTLYQYHWSMRLSTGSWHSWYPVKHTEIKVVSIENSEVLADGSKGVVKVRGPQVMKGYYKDHFFQFTDANCSNDEVLAMAKRKPILDGKPKDKFWNFVDNGLLTSTLKIRRDKFRSANETVDHLFVSCPLARFACNVIASAFGLEKINSIQHLLEAWLNEFDKKKKQLVAVGIAATLLWAYILPFMPGALHVSRTCNLIGCVISILHPGKGNADEVDGIRSEDVACLICQELLFDPSVLNCGHVYCMPCLTSVGGEELECQFCGAPHPAEPTVCSNLKNFLKHRFEELYNSRQEKSSGVPSRKEGTRKGKPSEILHTHVGVGCDGCGVFPIQGRRYSCKECEAPGLDLCEKCFMTGSTAEGRFDQKHTADHDMELDDSFLFPNLVDYMDDLYIDMT</sequence>
<evidence type="ECO:0000256" key="1">
    <source>
        <dbReference type="ARBA" id="ARBA00022723"/>
    </source>
</evidence>